<keyword evidence="2" id="KW-1185">Reference proteome</keyword>
<name>A0ABZ0YVS6_9GAMM</name>
<organism evidence="1 2">
    <name type="scientific">Guyparkeria halophila</name>
    <dbReference type="NCBI Taxonomy" id="47960"/>
    <lineage>
        <taxon>Bacteria</taxon>
        <taxon>Pseudomonadati</taxon>
        <taxon>Pseudomonadota</taxon>
        <taxon>Gammaproteobacteria</taxon>
        <taxon>Chromatiales</taxon>
        <taxon>Thioalkalibacteraceae</taxon>
        <taxon>Guyparkeria</taxon>
    </lineage>
</organism>
<dbReference type="EMBL" id="CP140153">
    <property type="protein sequence ID" value="WQH16146.1"/>
    <property type="molecule type" value="Genomic_DNA"/>
</dbReference>
<protein>
    <submittedName>
        <fullName evidence="1">Phage virion morphogenesis protein</fullName>
    </submittedName>
</protein>
<gene>
    <name evidence="1" type="ORF">SR882_10325</name>
</gene>
<dbReference type="InterPro" id="IPR006522">
    <property type="entry name" value="Phage_virion_morphogenesis"/>
</dbReference>
<dbReference type="Pfam" id="PF05069">
    <property type="entry name" value="Phage_tail_S"/>
    <property type="match status" value="1"/>
</dbReference>
<reference evidence="1 2" key="1">
    <citation type="submission" date="2023-11" db="EMBL/GenBank/DDBJ databases">
        <title>MicrobeMod: A computational toolkit for identifying prokaryotic methylation and restriction-modification with nanopore sequencing.</title>
        <authorList>
            <person name="Crits-Christoph A."/>
            <person name="Kang S.C."/>
            <person name="Lee H."/>
            <person name="Ostrov N."/>
        </authorList>
    </citation>
    <scope>NUCLEOTIDE SEQUENCE [LARGE SCALE GENOMIC DNA]</scope>
    <source>
        <strain evidence="1 2">ATCC 49870</strain>
    </source>
</reference>
<dbReference type="RefSeq" id="WP_322521161.1">
    <property type="nucleotide sequence ID" value="NZ_CP140153.1"/>
</dbReference>
<dbReference type="Proteomes" id="UP001327459">
    <property type="component" value="Chromosome"/>
</dbReference>
<evidence type="ECO:0000313" key="2">
    <source>
        <dbReference type="Proteomes" id="UP001327459"/>
    </source>
</evidence>
<accession>A0ABZ0YVS6</accession>
<proteinExistence type="predicted"/>
<sequence>MIEIDYKDRSVLNALQRLDDRLTNLTPAMRDIAGVLTDATERAFQDEADPATGTPWAPLTEATVGMRGGDAHPILQRSGQLAASVTGDWGPDHAVAGTNKVYAAMQQFGGITKANSMIPYKEIPARPFLGIGDEDKNEILDIVRSYLDPTA</sequence>
<dbReference type="NCBIfam" id="TIGR01635">
    <property type="entry name" value="tail_comp_S"/>
    <property type="match status" value="1"/>
</dbReference>
<evidence type="ECO:0000313" key="1">
    <source>
        <dbReference type="EMBL" id="WQH16146.1"/>
    </source>
</evidence>